<evidence type="ECO:0000256" key="1">
    <source>
        <dbReference type="SAM" id="SignalP"/>
    </source>
</evidence>
<feature type="signal peptide" evidence="1">
    <location>
        <begin position="1"/>
        <end position="19"/>
    </location>
</feature>
<organism evidence="2">
    <name type="scientific">Trypanosoma brucei</name>
    <dbReference type="NCBI Taxonomy" id="5691"/>
    <lineage>
        <taxon>Eukaryota</taxon>
        <taxon>Discoba</taxon>
        <taxon>Euglenozoa</taxon>
        <taxon>Kinetoplastea</taxon>
        <taxon>Metakinetoplastina</taxon>
        <taxon>Trypanosomatida</taxon>
        <taxon>Trypanosomatidae</taxon>
        <taxon>Trypanosoma</taxon>
    </lineage>
</organism>
<feature type="chain" id="PRO_5012730762" evidence="1">
    <location>
        <begin position="20"/>
        <end position="271"/>
    </location>
</feature>
<reference evidence="2" key="1">
    <citation type="submission" date="2016-12" db="EMBL/GenBank/DDBJ databases">
        <title>Extending the VSGnome of Trypanosoma brucei strain TREU927.</title>
        <authorList>
            <person name="Cross G.A."/>
        </authorList>
    </citation>
    <scope>NUCLEOTIDE SEQUENCE</scope>
    <source>
        <strain evidence="2">Tb927.99.799</strain>
    </source>
</reference>
<protein>
    <submittedName>
        <fullName evidence="2">Variant surface glycoprotein</fullName>
    </submittedName>
</protein>
<dbReference type="AlphaFoldDB" id="A0A1V0FY85"/>
<dbReference type="EMBL" id="KY404520">
    <property type="protein sequence ID" value="ARB50771.1"/>
    <property type="molecule type" value="Genomic_DNA"/>
</dbReference>
<accession>A0A1V0FY85</accession>
<keyword evidence="1" id="KW-0732">Signal</keyword>
<name>A0A1V0FY85_9TRYP</name>
<proteinExistence type="predicted"/>
<evidence type="ECO:0000313" key="2">
    <source>
        <dbReference type="EMBL" id="ARB50771.1"/>
    </source>
</evidence>
<sequence length="271" mass="28726">MIICLIITIFLAIEPRSSSSQDATSAYVGATTTACDELRFLDALITKAEGHVDRISNNVKAQGEQLQQLVTIDCGNASPTANKAIKLLIAETVRRAQQARGQQSKKEYLTKAITVLKARVAQTRLLIHKNDIKKPVFTPGTAGSDLPGYGSSTNKHCTSKTSVPTAAFDKCSATARDHAAIIQAANNLRELKQLKLLDDKHANHNGLTIQVLNKGTLTVAGADQKPGFCVNGGHDVATGNNILGITAVAPQIKTFTMTPTNIGAQGTAGEQ</sequence>
<dbReference type="VEuPathDB" id="TriTrypDB:Tb427_000229000"/>